<gene>
    <name evidence="8" type="ORF">EPI10_021313</name>
</gene>
<dbReference type="InterPro" id="IPR050951">
    <property type="entry name" value="Retrovirus_Pol_polyprotein"/>
</dbReference>
<evidence type="ECO:0000259" key="7">
    <source>
        <dbReference type="Pfam" id="PF17917"/>
    </source>
</evidence>
<evidence type="ECO:0000313" key="9">
    <source>
        <dbReference type="Proteomes" id="UP000325315"/>
    </source>
</evidence>
<evidence type="ECO:0000256" key="4">
    <source>
        <dbReference type="ARBA" id="ARBA00022759"/>
    </source>
</evidence>
<dbReference type="InterPro" id="IPR041373">
    <property type="entry name" value="RT_RNaseH"/>
</dbReference>
<evidence type="ECO:0000256" key="6">
    <source>
        <dbReference type="ARBA" id="ARBA00022918"/>
    </source>
</evidence>
<dbReference type="GO" id="GO:0004519">
    <property type="term" value="F:endonuclease activity"/>
    <property type="evidence" value="ECO:0007669"/>
    <property type="project" value="UniProtKB-KW"/>
</dbReference>
<protein>
    <submittedName>
        <fullName evidence="8">Retrovirus-related Pol polyprotein from transposon 17.6</fullName>
    </submittedName>
</protein>
<dbReference type="AlphaFoldDB" id="A0A5B6WIA6"/>
<keyword evidence="9" id="KW-1185">Reference proteome</keyword>
<proteinExistence type="predicted"/>
<keyword evidence="6" id="KW-0695">RNA-directed DNA polymerase</keyword>
<dbReference type="Gene3D" id="1.10.340.70">
    <property type="match status" value="1"/>
</dbReference>
<evidence type="ECO:0000256" key="2">
    <source>
        <dbReference type="ARBA" id="ARBA00022695"/>
    </source>
</evidence>
<evidence type="ECO:0000313" key="8">
    <source>
        <dbReference type="EMBL" id="KAA3480906.1"/>
    </source>
</evidence>
<sequence length="391" mass="45055">MVEKFLEVFMDDFSVFCDTFEDCLKNLELVLCQCEETNIILNWEKCHFMICKGIILRHKISHQGIVVDKEKIKVIEKLPLPSKVKAFLAMQDSIDDSSRISRKYQNPCLVTTPIVIAPDWNLLFKLMCDASDFIVRVVFGQRKNKVFHAIYYASHTLIDSQLNYTTTEKELLDVVFAFDKFRAYLVGTNVTIYTDHSAIKYLEIYLEISDRKGTENQVANHLSRLEAGNEDSHIQYILDHFLDEQLLVAIALPWYPDIVNFLVSGLLPPDLTNQKWKQFYMMPSSITGMSPLIEGHFKGMRTTAKVHQSGFYWSTMFIDAHEFCQAYDRCQRTGNLSMSNSEAHWIGSIGGDHSHYLSAHLGTYDTEKYELMRKSWTRVTWALGASWGSSS</sequence>
<feature type="domain" description="Reverse transcriptase RNase H-like" evidence="7">
    <location>
        <begin position="121"/>
        <end position="207"/>
    </location>
</feature>
<reference evidence="9" key="1">
    <citation type="journal article" date="2019" name="Plant Biotechnol. J.">
        <title>Genome sequencing of the Australian wild diploid species Gossypium australe highlights disease resistance and delayed gland morphogenesis.</title>
        <authorList>
            <person name="Cai Y."/>
            <person name="Cai X."/>
            <person name="Wang Q."/>
            <person name="Wang P."/>
            <person name="Zhang Y."/>
            <person name="Cai C."/>
            <person name="Xu Y."/>
            <person name="Wang K."/>
            <person name="Zhou Z."/>
            <person name="Wang C."/>
            <person name="Geng S."/>
            <person name="Li B."/>
            <person name="Dong Q."/>
            <person name="Hou Y."/>
            <person name="Wang H."/>
            <person name="Ai P."/>
            <person name="Liu Z."/>
            <person name="Yi F."/>
            <person name="Sun M."/>
            <person name="An G."/>
            <person name="Cheng J."/>
            <person name="Zhang Y."/>
            <person name="Shi Q."/>
            <person name="Xie Y."/>
            <person name="Shi X."/>
            <person name="Chang Y."/>
            <person name="Huang F."/>
            <person name="Chen Y."/>
            <person name="Hong S."/>
            <person name="Mi L."/>
            <person name="Sun Q."/>
            <person name="Zhang L."/>
            <person name="Zhou B."/>
            <person name="Peng R."/>
            <person name="Zhang X."/>
            <person name="Liu F."/>
        </authorList>
    </citation>
    <scope>NUCLEOTIDE SEQUENCE [LARGE SCALE GENOMIC DNA]</scope>
    <source>
        <strain evidence="9">cv. PA1801</strain>
    </source>
</reference>
<dbReference type="GO" id="GO:0016787">
    <property type="term" value="F:hydrolase activity"/>
    <property type="evidence" value="ECO:0007669"/>
    <property type="project" value="UniProtKB-KW"/>
</dbReference>
<dbReference type="InterPro" id="IPR043502">
    <property type="entry name" value="DNA/RNA_pol_sf"/>
</dbReference>
<keyword evidence="3" id="KW-0540">Nuclease</keyword>
<comment type="caution">
    <text evidence="8">The sequence shown here is derived from an EMBL/GenBank/DDBJ whole genome shotgun (WGS) entry which is preliminary data.</text>
</comment>
<organism evidence="8 9">
    <name type="scientific">Gossypium australe</name>
    <dbReference type="NCBI Taxonomy" id="47621"/>
    <lineage>
        <taxon>Eukaryota</taxon>
        <taxon>Viridiplantae</taxon>
        <taxon>Streptophyta</taxon>
        <taxon>Embryophyta</taxon>
        <taxon>Tracheophyta</taxon>
        <taxon>Spermatophyta</taxon>
        <taxon>Magnoliopsida</taxon>
        <taxon>eudicotyledons</taxon>
        <taxon>Gunneridae</taxon>
        <taxon>Pentapetalae</taxon>
        <taxon>rosids</taxon>
        <taxon>malvids</taxon>
        <taxon>Malvales</taxon>
        <taxon>Malvaceae</taxon>
        <taxon>Malvoideae</taxon>
        <taxon>Gossypium</taxon>
    </lineage>
</organism>
<keyword evidence="2" id="KW-0548">Nucleotidyltransferase</keyword>
<keyword evidence="4" id="KW-0255">Endonuclease</keyword>
<dbReference type="GO" id="GO:0003964">
    <property type="term" value="F:RNA-directed DNA polymerase activity"/>
    <property type="evidence" value="ECO:0007669"/>
    <property type="project" value="UniProtKB-KW"/>
</dbReference>
<evidence type="ECO:0000256" key="1">
    <source>
        <dbReference type="ARBA" id="ARBA00022679"/>
    </source>
</evidence>
<evidence type="ECO:0000256" key="5">
    <source>
        <dbReference type="ARBA" id="ARBA00022801"/>
    </source>
</evidence>
<dbReference type="Proteomes" id="UP000325315">
    <property type="component" value="Unassembled WGS sequence"/>
</dbReference>
<dbReference type="InterPro" id="IPR043128">
    <property type="entry name" value="Rev_trsase/Diguanyl_cyclase"/>
</dbReference>
<name>A0A5B6WIA6_9ROSI</name>
<keyword evidence="1" id="KW-0808">Transferase</keyword>
<dbReference type="PANTHER" id="PTHR37984:SF5">
    <property type="entry name" value="PROTEIN NYNRIN-LIKE"/>
    <property type="match status" value="1"/>
</dbReference>
<keyword evidence="5" id="KW-0378">Hydrolase</keyword>
<dbReference type="Pfam" id="PF17917">
    <property type="entry name" value="RT_RNaseH"/>
    <property type="match status" value="1"/>
</dbReference>
<dbReference type="EMBL" id="SMMG02000003">
    <property type="protein sequence ID" value="KAA3480906.1"/>
    <property type="molecule type" value="Genomic_DNA"/>
</dbReference>
<dbReference type="PANTHER" id="PTHR37984">
    <property type="entry name" value="PROTEIN CBG26694"/>
    <property type="match status" value="1"/>
</dbReference>
<dbReference type="CDD" id="cd09274">
    <property type="entry name" value="RNase_HI_RT_Ty3"/>
    <property type="match status" value="1"/>
</dbReference>
<evidence type="ECO:0000256" key="3">
    <source>
        <dbReference type="ARBA" id="ARBA00022722"/>
    </source>
</evidence>
<accession>A0A5B6WIA6</accession>
<dbReference type="Gene3D" id="3.30.70.270">
    <property type="match status" value="1"/>
</dbReference>
<dbReference type="OrthoDB" id="10055717at2759"/>
<dbReference type="SUPFAM" id="SSF56672">
    <property type="entry name" value="DNA/RNA polymerases"/>
    <property type="match status" value="1"/>
</dbReference>